<organism evidence="3 4">
    <name type="scientific">Terriglobus roseus</name>
    <dbReference type="NCBI Taxonomy" id="392734"/>
    <lineage>
        <taxon>Bacteria</taxon>
        <taxon>Pseudomonadati</taxon>
        <taxon>Acidobacteriota</taxon>
        <taxon>Terriglobia</taxon>
        <taxon>Terriglobales</taxon>
        <taxon>Acidobacteriaceae</taxon>
        <taxon>Terriglobus</taxon>
    </lineage>
</organism>
<evidence type="ECO:0000313" key="3">
    <source>
        <dbReference type="EMBL" id="SDG01866.1"/>
    </source>
</evidence>
<evidence type="ECO:0000313" key="4">
    <source>
        <dbReference type="Proteomes" id="UP000182427"/>
    </source>
</evidence>
<dbReference type="EMBL" id="LT629690">
    <property type="protein sequence ID" value="SDG01866.1"/>
    <property type="molecule type" value="Genomic_DNA"/>
</dbReference>
<keyword evidence="4" id="KW-1185">Reference proteome</keyword>
<evidence type="ECO:0000256" key="1">
    <source>
        <dbReference type="SAM" id="MobiDB-lite"/>
    </source>
</evidence>
<feature type="signal peptide" evidence="2">
    <location>
        <begin position="1"/>
        <end position="20"/>
    </location>
</feature>
<feature type="region of interest" description="Disordered" evidence="1">
    <location>
        <begin position="31"/>
        <end position="61"/>
    </location>
</feature>
<feature type="compositionally biased region" description="Basic and acidic residues" evidence="1">
    <location>
        <begin position="42"/>
        <end position="57"/>
    </location>
</feature>
<dbReference type="AlphaFoldDB" id="A0A1G7QTL4"/>
<keyword evidence="2" id="KW-0732">Signal</keyword>
<evidence type="ECO:0008006" key="5">
    <source>
        <dbReference type="Google" id="ProtNLM"/>
    </source>
</evidence>
<dbReference type="RefSeq" id="WP_083346699.1">
    <property type="nucleotide sequence ID" value="NZ_LT629690.1"/>
</dbReference>
<proteinExistence type="predicted"/>
<reference evidence="3 4" key="1">
    <citation type="submission" date="2016-10" db="EMBL/GenBank/DDBJ databases">
        <authorList>
            <person name="de Groot N.N."/>
        </authorList>
    </citation>
    <scope>NUCLEOTIDE SEQUENCE [LARGE SCALE GENOMIC DNA]</scope>
    <source>
        <strain evidence="3 4">GAS232</strain>
    </source>
</reference>
<evidence type="ECO:0000256" key="2">
    <source>
        <dbReference type="SAM" id="SignalP"/>
    </source>
</evidence>
<accession>A0A1G7QTL4</accession>
<feature type="chain" id="PRO_5009242483" description="Glycine zipper" evidence="2">
    <location>
        <begin position="21"/>
        <end position="125"/>
    </location>
</feature>
<sequence length="125" mass="12766">MKRLGMVLSGALLLGTVAPAVVIQPAEAQHHGGYDNGYRGTHPYDDRYDRSRYHDNRNSGGIGPGKGALIGGGAGALLGGLIGGGLKGALIGGAVGAGGGALLGKANADSRNNRDYRDYNHGYRH</sequence>
<dbReference type="Proteomes" id="UP000182427">
    <property type="component" value="Chromosome I"/>
</dbReference>
<name>A0A1G7QTL4_9BACT</name>
<gene>
    <name evidence="3" type="ORF">SAMN05444167_3998</name>
</gene>
<protein>
    <recommendedName>
        <fullName evidence="5">Glycine zipper</fullName>
    </recommendedName>
</protein>